<accession>A0A956NFT7</accession>
<evidence type="ECO:0000256" key="3">
    <source>
        <dbReference type="PIRSR" id="PIRSR640198-2"/>
    </source>
</evidence>
<sequence length="395" mass="44159">MTGTYERSTVAGEEVSAFLPAALPPQEPALELGPLENRLRAAERSLSNLELAGEMVPSLDWFIYAFVRKEAVVSSQIEGTQATLVDLLAFESEVTAAAKDPDVEEVCHYLDALNYARAELRSPDGLPMSMRLLNETHARLMRGVRGGDQQPGQVRRSQNWIGGSRPGNAAYVPPPPHALRELLSAFERYIHTDDSLPPIVKAGLLHVQFETIHPYLDGNGRIGRLLVTLLLEHWKLLRQPLLYLSLFFKRHRTEYYDRLNAVRSRGDWEGWIDFFLDGVATIADEAVASARDLFTLVNEDRGRALGQAENSVASIRLFEQLPRRPIVTVPSAMEALATTRPTAGRAIELLEAAGVLVERTGKKRDRSWAYQRYLDVLRVGTELESPGRRRGEASR</sequence>
<dbReference type="InterPro" id="IPR040198">
    <property type="entry name" value="Fido_containing"/>
</dbReference>
<evidence type="ECO:0000313" key="6">
    <source>
        <dbReference type="Proteomes" id="UP000739538"/>
    </source>
</evidence>
<dbReference type="Pfam" id="PF02661">
    <property type="entry name" value="Fic"/>
    <property type="match status" value="1"/>
</dbReference>
<proteinExistence type="predicted"/>
<dbReference type="PANTHER" id="PTHR13504">
    <property type="entry name" value="FIDO DOMAIN-CONTAINING PROTEIN DDB_G0283145"/>
    <property type="match status" value="1"/>
</dbReference>
<dbReference type="PROSITE" id="PS51459">
    <property type="entry name" value="FIDO"/>
    <property type="match status" value="1"/>
</dbReference>
<dbReference type="SUPFAM" id="SSF140931">
    <property type="entry name" value="Fic-like"/>
    <property type="match status" value="1"/>
</dbReference>
<dbReference type="InterPro" id="IPR025758">
    <property type="entry name" value="Fic/DOC_N"/>
</dbReference>
<dbReference type="Proteomes" id="UP000739538">
    <property type="component" value="Unassembled WGS sequence"/>
</dbReference>
<dbReference type="GO" id="GO:0005524">
    <property type="term" value="F:ATP binding"/>
    <property type="evidence" value="ECO:0007669"/>
    <property type="project" value="UniProtKB-KW"/>
</dbReference>
<keyword evidence="1" id="KW-0547">Nucleotide-binding</keyword>
<reference evidence="5" key="1">
    <citation type="submission" date="2020-04" db="EMBL/GenBank/DDBJ databases">
        <authorList>
            <person name="Zhang T."/>
        </authorList>
    </citation>
    <scope>NUCLEOTIDE SEQUENCE</scope>
    <source>
        <strain evidence="5">HKST-UBA02</strain>
    </source>
</reference>
<evidence type="ECO:0000256" key="2">
    <source>
        <dbReference type="PIRSR" id="PIRSR640198-1"/>
    </source>
</evidence>
<dbReference type="InterPro" id="IPR036597">
    <property type="entry name" value="Fido-like_dom_sf"/>
</dbReference>
<evidence type="ECO:0000256" key="1">
    <source>
        <dbReference type="PIRSR" id="PIRSR038925-1"/>
    </source>
</evidence>
<feature type="binding site" evidence="3">
    <location>
        <begin position="217"/>
        <end position="224"/>
    </location>
    <ligand>
        <name>ATP</name>
        <dbReference type="ChEBI" id="CHEBI:30616"/>
    </ligand>
</feature>
<dbReference type="EMBL" id="JAGQHS010000192">
    <property type="protein sequence ID" value="MCA9758612.1"/>
    <property type="molecule type" value="Genomic_DNA"/>
</dbReference>
<dbReference type="InterPro" id="IPR003812">
    <property type="entry name" value="Fido"/>
</dbReference>
<evidence type="ECO:0000313" key="5">
    <source>
        <dbReference type="EMBL" id="MCA9758612.1"/>
    </source>
</evidence>
<feature type="active site" evidence="2">
    <location>
        <position position="213"/>
    </location>
</feature>
<reference evidence="5" key="2">
    <citation type="journal article" date="2021" name="Microbiome">
        <title>Successional dynamics and alternative stable states in a saline activated sludge microbial community over 9 years.</title>
        <authorList>
            <person name="Wang Y."/>
            <person name="Ye J."/>
            <person name="Ju F."/>
            <person name="Liu L."/>
            <person name="Boyd J.A."/>
            <person name="Deng Y."/>
            <person name="Parks D.H."/>
            <person name="Jiang X."/>
            <person name="Yin X."/>
            <person name="Woodcroft B.J."/>
            <person name="Tyson G.W."/>
            <person name="Hugenholtz P."/>
            <person name="Polz M.F."/>
            <person name="Zhang T."/>
        </authorList>
    </citation>
    <scope>NUCLEOTIDE SEQUENCE</scope>
    <source>
        <strain evidence="5">HKST-UBA02</strain>
    </source>
</reference>
<feature type="binding site" evidence="1">
    <location>
        <position position="255"/>
    </location>
    <ligand>
        <name>ATP</name>
        <dbReference type="ChEBI" id="CHEBI:30616"/>
    </ligand>
</feature>
<dbReference type="PANTHER" id="PTHR13504:SF38">
    <property type="entry name" value="FIDO DOMAIN-CONTAINING PROTEIN"/>
    <property type="match status" value="1"/>
</dbReference>
<dbReference type="InterPro" id="IPR026287">
    <property type="entry name" value="SoFic-like"/>
</dbReference>
<dbReference type="PIRSF" id="PIRSF038925">
    <property type="entry name" value="AMP-prot_trans"/>
    <property type="match status" value="1"/>
</dbReference>
<name>A0A956NFT7_UNCEI</name>
<dbReference type="Pfam" id="PF13784">
    <property type="entry name" value="Fic_N"/>
    <property type="match status" value="1"/>
</dbReference>
<dbReference type="AlphaFoldDB" id="A0A956NFT7"/>
<keyword evidence="1" id="KW-0067">ATP-binding</keyword>
<feature type="binding site" evidence="1">
    <location>
        <position position="78"/>
    </location>
    <ligand>
        <name>ATP</name>
        <dbReference type="ChEBI" id="CHEBI:30616"/>
    </ligand>
</feature>
<feature type="domain" description="Fido" evidence="4">
    <location>
        <begin position="128"/>
        <end position="277"/>
    </location>
</feature>
<evidence type="ECO:0000259" key="4">
    <source>
        <dbReference type="PROSITE" id="PS51459"/>
    </source>
</evidence>
<feature type="binding site" evidence="3">
    <location>
        <begin position="255"/>
        <end position="256"/>
    </location>
    <ligand>
        <name>ATP</name>
        <dbReference type="ChEBI" id="CHEBI:30616"/>
    </ligand>
</feature>
<feature type="binding site" evidence="1">
    <location>
        <begin position="218"/>
        <end position="224"/>
    </location>
    <ligand>
        <name>ATP</name>
        <dbReference type="ChEBI" id="CHEBI:30616"/>
    </ligand>
</feature>
<comment type="caution">
    <text evidence="5">The sequence shown here is derived from an EMBL/GenBank/DDBJ whole genome shotgun (WGS) entry which is preliminary data.</text>
</comment>
<protein>
    <submittedName>
        <fullName evidence="5">Fic family protein</fullName>
    </submittedName>
</protein>
<dbReference type="Gene3D" id="1.10.3290.10">
    <property type="entry name" value="Fido-like domain"/>
    <property type="match status" value="1"/>
</dbReference>
<gene>
    <name evidence="5" type="ORF">KDA27_22640</name>
</gene>
<organism evidence="5 6">
    <name type="scientific">Eiseniibacteriota bacterium</name>
    <dbReference type="NCBI Taxonomy" id="2212470"/>
    <lineage>
        <taxon>Bacteria</taxon>
        <taxon>Candidatus Eiseniibacteriota</taxon>
    </lineage>
</organism>
<feature type="binding site" evidence="1">
    <location>
        <position position="213"/>
    </location>
    <ligand>
        <name>ATP</name>
        <dbReference type="ChEBI" id="CHEBI:30616"/>
    </ligand>
</feature>